<dbReference type="AlphaFoldDB" id="A0A7T3RC96"/>
<gene>
    <name evidence="5" type="primary">rpmB</name>
    <name evidence="6" type="ORF">IWA51_09415</name>
</gene>
<protein>
    <recommendedName>
        <fullName evidence="4 5">Large ribosomal subunit protein bL28</fullName>
    </recommendedName>
</protein>
<dbReference type="Gene3D" id="2.30.170.40">
    <property type="entry name" value="Ribosomal protein L28/L24"/>
    <property type="match status" value="1"/>
</dbReference>
<sequence>MSRTCDICGKGTMHGNKVSKSYNHTRRTWKPNLLKIKTEIFGTTRTLKICTQCLRSGFITKKINVVPANAGAPAKEENK</sequence>
<dbReference type="SUPFAM" id="SSF143800">
    <property type="entry name" value="L28p-like"/>
    <property type="match status" value="1"/>
</dbReference>
<dbReference type="PANTHER" id="PTHR39080">
    <property type="entry name" value="50S RIBOSOMAL PROTEIN L28"/>
    <property type="match status" value="1"/>
</dbReference>
<comment type="similarity">
    <text evidence="1 5">Belongs to the bacterial ribosomal protein bL28 family.</text>
</comment>
<dbReference type="GO" id="GO:1990904">
    <property type="term" value="C:ribonucleoprotein complex"/>
    <property type="evidence" value="ECO:0007669"/>
    <property type="project" value="UniProtKB-KW"/>
</dbReference>
<dbReference type="GO" id="GO:0006412">
    <property type="term" value="P:translation"/>
    <property type="evidence" value="ECO:0007669"/>
    <property type="project" value="UniProtKB-UniRule"/>
</dbReference>
<dbReference type="HAMAP" id="MF_00373">
    <property type="entry name" value="Ribosomal_bL28"/>
    <property type="match status" value="1"/>
</dbReference>
<dbReference type="EMBL" id="CP064936">
    <property type="protein sequence ID" value="QQA00481.1"/>
    <property type="molecule type" value="Genomic_DNA"/>
</dbReference>
<evidence type="ECO:0000256" key="3">
    <source>
        <dbReference type="ARBA" id="ARBA00023274"/>
    </source>
</evidence>
<keyword evidence="3 5" id="KW-0687">Ribonucleoprotein</keyword>
<dbReference type="GO" id="GO:0005840">
    <property type="term" value="C:ribosome"/>
    <property type="evidence" value="ECO:0007669"/>
    <property type="project" value="UniProtKB-KW"/>
</dbReference>
<dbReference type="Proteomes" id="UP000595224">
    <property type="component" value="Chromosome"/>
</dbReference>
<keyword evidence="2 5" id="KW-0689">Ribosomal protein</keyword>
<evidence type="ECO:0000256" key="5">
    <source>
        <dbReference type="HAMAP-Rule" id="MF_00373"/>
    </source>
</evidence>
<dbReference type="InterPro" id="IPR001383">
    <property type="entry name" value="Ribosomal_bL28_bact-type"/>
</dbReference>
<organism evidence="6 7">
    <name type="scientific">Treponema peruense</name>
    <dbReference type="NCBI Taxonomy" id="2787628"/>
    <lineage>
        <taxon>Bacteria</taxon>
        <taxon>Pseudomonadati</taxon>
        <taxon>Spirochaetota</taxon>
        <taxon>Spirochaetia</taxon>
        <taxon>Spirochaetales</taxon>
        <taxon>Treponemataceae</taxon>
        <taxon>Treponema</taxon>
    </lineage>
</organism>
<evidence type="ECO:0000313" key="6">
    <source>
        <dbReference type="EMBL" id="QQA00481.1"/>
    </source>
</evidence>
<dbReference type="InterPro" id="IPR034704">
    <property type="entry name" value="Ribosomal_bL28/bL31-like_sf"/>
</dbReference>
<dbReference type="InterPro" id="IPR050096">
    <property type="entry name" value="Bacterial_rp_bL28"/>
</dbReference>
<evidence type="ECO:0000256" key="1">
    <source>
        <dbReference type="ARBA" id="ARBA00008760"/>
    </source>
</evidence>
<dbReference type="RefSeq" id="WP_177527665.1">
    <property type="nucleotide sequence ID" value="NZ_CBCSHE010000009.1"/>
</dbReference>
<evidence type="ECO:0000313" key="7">
    <source>
        <dbReference type="Proteomes" id="UP000595224"/>
    </source>
</evidence>
<dbReference type="InterPro" id="IPR037147">
    <property type="entry name" value="Ribosomal_bL28_sf"/>
</dbReference>
<evidence type="ECO:0000256" key="4">
    <source>
        <dbReference type="ARBA" id="ARBA00035174"/>
    </source>
</evidence>
<accession>A0A7T3RC96</accession>
<dbReference type="Pfam" id="PF00830">
    <property type="entry name" value="Ribosomal_L28"/>
    <property type="match status" value="1"/>
</dbReference>
<keyword evidence="7" id="KW-1185">Reference proteome</keyword>
<dbReference type="PANTHER" id="PTHR39080:SF1">
    <property type="entry name" value="LARGE RIBOSOMAL SUBUNIT PROTEIN BL28A"/>
    <property type="match status" value="1"/>
</dbReference>
<dbReference type="GO" id="GO:0003735">
    <property type="term" value="F:structural constituent of ribosome"/>
    <property type="evidence" value="ECO:0007669"/>
    <property type="project" value="InterPro"/>
</dbReference>
<evidence type="ECO:0000256" key="2">
    <source>
        <dbReference type="ARBA" id="ARBA00022980"/>
    </source>
</evidence>
<name>A0A7T3RC96_9SPIR</name>
<dbReference type="KEGG" id="tper:IWA51_09415"/>
<reference evidence="6 7" key="1">
    <citation type="submission" date="2020-11" db="EMBL/GenBank/DDBJ databases">
        <title>Treponema Peruensis nv. sp., first commensal Treponema isolated from human feces.</title>
        <authorList>
            <person name="Belkhou C."/>
            <person name="Raes J."/>
        </authorList>
    </citation>
    <scope>NUCLEOTIDE SEQUENCE [LARGE SCALE GENOMIC DNA]</scope>
    <source>
        <strain evidence="6 7">RCC2812</strain>
    </source>
</reference>
<dbReference type="InterPro" id="IPR026569">
    <property type="entry name" value="Ribosomal_bL28"/>
</dbReference>
<proteinExistence type="inferred from homology"/>
<dbReference type="NCBIfam" id="TIGR00009">
    <property type="entry name" value="L28"/>
    <property type="match status" value="1"/>
</dbReference>